<dbReference type="InParanoid" id="D6RPX8"/>
<dbReference type="AlphaFoldDB" id="D6RPX8"/>
<dbReference type="eggNOG" id="KOG1721">
    <property type="taxonomic scope" value="Eukaryota"/>
</dbReference>
<keyword evidence="8" id="KW-1185">Reference proteome</keyword>
<keyword evidence="3 5" id="KW-0863">Zinc-finger</keyword>
<dbReference type="GO" id="GO:0000978">
    <property type="term" value="F:RNA polymerase II cis-regulatory region sequence-specific DNA binding"/>
    <property type="evidence" value="ECO:0007669"/>
    <property type="project" value="UniProtKB-ARBA"/>
</dbReference>
<dbReference type="OMA" id="CEWANCG"/>
<feature type="domain" description="C2H2-type" evidence="6">
    <location>
        <begin position="21"/>
        <end position="50"/>
    </location>
</feature>
<evidence type="ECO:0000256" key="2">
    <source>
        <dbReference type="ARBA" id="ARBA00022737"/>
    </source>
</evidence>
<dbReference type="GO" id="GO:0008270">
    <property type="term" value="F:zinc ion binding"/>
    <property type="evidence" value="ECO:0007669"/>
    <property type="project" value="UniProtKB-KW"/>
</dbReference>
<name>D6RPX8_COPC7</name>
<dbReference type="GO" id="GO:0000981">
    <property type="term" value="F:DNA-binding transcription factor activity, RNA polymerase II-specific"/>
    <property type="evidence" value="ECO:0007669"/>
    <property type="project" value="TreeGrafter"/>
</dbReference>
<dbReference type="OrthoDB" id="2757115at2759"/>
<keyword evidence="2" id="KW-0677">Repeat</keyword>
<dbReference type="PROSITE" id="PS50157">
    <property type="entry name" value="ZINC_FINGER_C2H2_2"/>
    <property type="match status" value="2"/>
</dbReference>
<evidence type="ECO:0000256" key="3">
    <source>
        <dbReference type="ARBA" id="ARBA00022771"/>
    </source>
</evidence>
<evidence type="ECO:0000256" key="4">
    <source>
        <dbReference type="ARBA" id="ARBA00022833"/>
    </source>
</evidence>
<evidence type="ECO:0000256" key="1">
    <source>
        <dbReference type="ARBA" id="ARBA00022723"/>
    </source>
</evidence>
<accession>D6RPX8</accession>
<dbReference type="InterPro" id="IPR013087">
    <property type="entry name" value="Znf_C2H2_type"/>
</dbReference>
<keyword evidence="4" id="KW-0862">Zinc</keyword>
<dbReference type="RefSeq" id="XP_002910392.1">
    <property type="nucleotide sequence ID" value="XM_002910346.1"/>
</dbReference>
<feature type="domain" description="C2H2-type" evidence="6">
    <location>
        <begin position="51"/>
        <end position="78"/>
    </location>
</feature>
<evidence type="ECO:0000259" key="6">
    <source>
        <dbReference type="PROSITE" id="PS50157"/>
    </source>
</evidence>
<dbReference type="PROSITE" id="PS00028">
    <property type="entry name" value="ZINC_FINGER_C2H2_1"/>
    <property type="match status" value="2"/>
</dbReference>
<dbReference type="InterPro" id="IPR050329">
    <property type="entry name" value="GLI_C2H2-zinc-finger"/>
</dbReference>
<evidence type="ECO:0000256" key="5">
    <source>
        <dbReference type="PROSITE-ProRule" id="PRU00042"/>
    </source>
</evidence>
<dbReference type="Proteomes" id="UP000001861">
    <property type="component" value="Unassembled WGS sequence"/>
</dbReference>
<dbReference type="GO" id="GO:0045944">
    <property type="term" value="P:positive regulation of transcription by RNA polymerase II"/>
    <property type="evidence" value="ECO:0007669"/>
    <property type="project" value="UniProtKB-ARBA"/>
</dbReference>
<dbReference type="KEGG" id="cci:CC1G_15299"/>
<gene>
    <name evidence="7" type="ORF">CC1G_15299</name>
</gene>
<dbReference type="GO" id="GO:0005634">
    <property type="term" value="C:nucleus"/>
    <property type="evidence" value="ECO:0007669"/>
    <property type="project" value="UniProtKB-ARBA"/>
</dbReference>
<protein>
    <recommendedName>
        <fullName evidence="6">C2H2-type domain-containing protein</fullName>
    </recommendedName>
</protein>
<dbReference type="PANTHER" id="PTHR19818">
    <property type="entry name" value="ZINC FINGER PROTEIN ZIC AND GLI"/>
    <property type="match status" value="1"/>
</dbReference>
<dbReference type="SMART" id="SM00355">
    <property type="entry name" value="ZnF_C2H2"/>
    <property type="match status" value="2"/>
</dbReference>
<keyword evidence="1" id="KW-0479">Metal-binding</keyword>
<dbReference type="VEuPathDB" id="FungiDB:CC1G_15299"/>
<dbReference type="GeneID" id="9379185"/>
<sequence length="116" mass="12676">MPATRSGLSSTKPTATKVKPFACPWPDCSKQYTRKYGLERHHILHTGQKPLTCPTCSQAFSNLERLAYHCKTDHGFNPGPICLKTDLHAGLDSLTGAELVALAALLELSEERPSSQ</sequence>
<proteinExistence type="predicted"/>
<dbReference type="FunFam" id="3.30.160.60:FF:000125">
    <property type="entry name" value="Putative zinc finger protein 143"/>
    <property type="match status" value="1"/>
</dbReference>
<evidence type="ECO:0000313" key="7">
    <source>
        <dbReference type="EMBL" id="EFI26898.1"/>
    </source>
</evidence>
<comment type="caution">
    <text evidence="7">The sequence shown here is derived from an EMBL/GenBank/DDBJ whole genome shotgun (WGS) entry which is preliminary data.</text>
</comment>
<dbReference type="InterPro" id="IPR036236">
    <property type="entry name" value="Znf_C2H2_sf"/>
</dbReference>
<dbReference type="EMBL" id="AACS02000010">
    <property type="protein sequence ID" value="EFI26898.1"/>
    <property type="molecule type" value="Genomic_DNA"/>
</dbReference>
<dbReference type="PANTHER" id="PTHR19818:SF139">
    <property type="entry name" value="PAIR-RULE PROTEIN ODD-PAIRED"/>
    <property type="match status" value="1"/>
</dbReference>
<dbReference type="Gene3D" id="3.30.160.60">
    <property type="entry name" value="Classic Zinc Finger"/>
    <property type="match status" value="2"/>
</dbReference>
<dbReference type="SUPFAM" id="SSF57667">
    <property type="entry name" value="beta-beta-alpha zinc fingers"/>
    <property type="match status" value="2"/>
</dbReference>
<evidence type="ECO:0000313" key="8">
    <source>
        <dbReference type="Proteomes" id="UP000001861"/>
    </source>
</evidence>
<dbReference type="Pfam" id="PF00096">
    <property type="entry name" value="zf-C2H2"/>
    <property type="match status" value="1"/>
</dbReference>
<organism evidence="7 8">
    <name type="scientific">Coprinopsis cinerea (strain Okayama-7 / 130 / ATCC MYA-4618 / FGSC 9003)</name>
    <name type="common">Inky cap fungus</name>
    <name type="synonym">Hormographiella aspergillata</name>
    <dbReference type="NCBI Taxonomy" id="240176"/>
    <lineage>
        <taxon>Eukaryota</taxon>
        <taxon>Fungi</taxon>
        <taxon>Dikarya</taxon>
        <taxon>Basidiomycota</taxon>
        <taxon>Agaricomycotina</taxon>
        <taxon>Agaricomycetes</taxon>
        <taxon>Agaricomycetidae</taxon>
        <taxon>Agaricales</taxon>
        <taxon>Agaricineae</taxon>
        <taxon>Psathyrellaceae</taxon>
        <taxon>Coprinopsis</taxon>
    </lineage>
</organism>
<dbReference type="HOGENOM" id="CLU_2096757_0_0_1"/>
<reference evidence="7 8" key="1">
    <citation type="journal article" date="2010" name="Proc. Natl. Acad. Sci. U.S.A.">
        <title>Insights into evolution of multicellular fungi from the assembled chromosomes of the mushroom Coprinopsis cinerea (Coprinus cinereus).</title>
        <authorList>
            <person name="Stajich J.E."/>
            <person name="Wilke S.K."/>
            <person name="Ahren D."/>
            <person name="Au C.H."/>
            <person name="Birren B.W."/>
            <person name="Borodovsky M."/>
            <person name="Burns C."/>
            <person name="Canback B."/>
            <person name="Casselton L.A."/>
            <person name="Cheng C.K."/>
            <person name="Deng J."/>
            <person name="Dietrich F.S."/>
            <person name="Fargo D.C."/>
            <person name="Farman M.L."/>
            <person name="Gathman A.C."/>
            <person name="Goldberg J."/>
            <person name="Guigo R."/>
            <person name="Hoegger P.J."/>
            <person name="Hooker J.B."/>
            <person name="Huggins A."/>
            <person name="James T.Y."/>
            <person name="Kamada T."/>
            <person name="Kilaru S."/>
            <person name="Kodira C."/>
            <person name="Kues U."/>
            <person name="Kupfer D."/>
            <person name="Kwan H.S."/>
            <person name="Lomsadze A."/>
            <person name="Li W."/>
            <person name="Lilly W.W."/>
            <person name="Ma L.J."/>
            <person name="Mackey A.J."/>
            <person name="Manning G."/>
            <person name="Martin F."/>
            <person name="Muraguchi H."/>
            <person name="Natvig D.O."/>
            <person name="Palmerini H."/>
            <person name="Ramesh M.A."/>
            <person name="Rehmeyer C.J."/>
            <person name="Roe B.A."/>
            <person name="Shenoy N."/>
            <person name="Stanke M."/>
            <person name="Ter-Hovhannisyan V."/>
            <person name="Tunlid A."/>
            <person name="Velagapudi R."/>
            <person name="Vision T.J."/>
            <person name="Zeng Q."/>
            <person name="Zolan M.E."/>
            <person name="Pukkila P.J."/>
        </authorList>
    </citation>
    <scope>NUCLEOTIDE SEQUENCE [LARGE SCALE GENOMIC DNA]</scope>
    <source>
        <strain evidence="8">Okayama-7 / 130 / ATCC MYA-4618 / FGSC 9003</strain>
    </source>
</reference>